<dbReference type="OrthoDB" id="9810445at2"/>
<name>A0A6P1ZME1_9BACT</name>
<keyword evidence="4 6" id="KW-0862">Zinc</keyword>
<evidence type="ECO:0000313" key="9">
    <source>
        <dbReference type="EMBL" id="TVM36690.1"/>
    </source>
</evidence>
<proteinExistence type="inferred from homology"/>
<evidence type="ECO:0000256" key="6">
    <source>
        <dbReference type="RuleBase" id="RU003983"/>
    </source>
</evidence>
<dbReference type="EMBL" id="QMIF01000001">
    <property type="protein sequence ID" value="TVM36690.1"/>
    <property type="molecule type" value="Genomic_DNA"/>
</dbReference>
<dbReference type="RefSeq" id="WP_144233739.1">
    <property type="nucleotide sequence ID" value="NZ_QMIF01000001.1"/>
</dbReference>
<gene>
    <name evidence="9" type="ORF">DQK91_01855</name>
</gene>
<dbReference type="GO" id="GO:0046872">
    <property type="term" value="F:metal ion binding"/>
    <property type="evidence" value="ECO:0007669"/>
    <property type="project" value="UniProtKB-KW"/>
</dbReference>
<feature type="domain" description="Peptidase M48" evidence="8">
    <location>
        <begin position="87"/>
        <end position="274"/>
    </location>
</feature>
<evidence type="ECO:0000256" key="7">
    <source>
        <dbReference type="SAM" id="SignalP"/>
    </source>
</evidence>
<feature type="signal peptide" evidence="7">
    <location>
        <begin position="1"/>
        <end position="21"/>
    </location>
</feature>
<dbReference type="InterPro" id="IPR051156">
    <property type="entry name" value="Mito/Outer_Membr_Metalloprot"/>
</dbReference>
<keyword evidence="3 6" id="KW-0378">Hydrolase</keyword>
<dbReference type="Gene3D" id="3.30.2010.10">
    <property type="entry name" value="Metalloproteases ('zincins'), catalytic domain"/>
    <property type="match status" value="1"/>
</dbReference>
<evidence type="ECO:0000313" key="10">
    <source>
        <dbReference type="Proteomes" id="UP000434052"/>
    </source>
</evidence>
<evidence type="ECO:0000256" key="5">
    <source>
        <dbReference type="ARBA" id="ARBA00023049"/>
    </source>
</evidence>
<keyword evidence="1 6" id="KW-0645">Protease</keyword>
<keyword evidence="2" id="KW-0479">Metal-binding</keyword>
<dbReference type="GO" id="GO:0004222">
    <property type="term" value="F:metalloendopeptidase activity"/>
    <property type="evidence" value="ECO:0007669"/>
    <property type="project" value="InterPro"/>
</dbReference>
<comment type="similarity">
    <text evidence="6">Belongs to the peptidase M48 family.</text>
</comment>
<dbReference type="PANTHER" id="PTHR22726:SF1">
    <property type="entry name" value="METALLOENDOPEPTIDASE OMA1, MITOCHONDRIAL"/>
    <property type="match status" value="1"/>
</dbReference>
<evidence type="ECO:0000256" key="2">
    <source>
        <dbReference type="ARBA" id="ARBA00022723"/>
    </source>
</evidence>
<evidence type="ECO:0000256" key="4">
    <source>
        <dbReference type="ARBA" id="ARBA00022833"/>
    </source>
</evidence>
<accession>A0A6P1ZME1</accession>
<evidence type="ECO:0000256" key="3">
    <source>
        <dbReference type="ARBA" id="ARBA00022801"/>
    </source>
</evidence>
<feature type="chain" id="PRO_5027118786" evidence="7">
    <location>
        <begin position="22"/>
        <end position="301"/>
    </location>
</feature>
<evidence type="ECO:0000259" key="8">
    <source>
        <dbReference type="Pfam" id="PF01435"/>
    </source>
</evidence>
<dbReference type="GO" id="GO:0016020">
    <property type="term" value="C:membrane"/>
    <property type="evidence" value="ECO:0007669"/>
    <property type="project" value="TreeGrafter"/>
</dbReference>
<dbReference type="PROSITE" id="PS51257">
    <property type="entry name" value="PROKAR_LIPOPROTEIN"/>
    <property type="match status" value="1"/>
</dbReference>
<dbReference type="InterPro" id="IPR001915">
    <property type="entry name" value="Peptidase_M48"/>
</dbReference>
<dbReference type="PANTHER" id="PTHR22726">
    <property type="entry name" value="METALLOENDOPEPTIDASE OMA1"/>
    <property type="match status" value="1"/>
</dbReference>
<organism evidence="9 10">
    <name type="scientific">Oceanidesulfovibrio marinus</name>
    <dbReference type="NCBI Taxonomy" id="370038"/>
    <lineage>
        <taxon>Bacteria</taxon>
        <taxon>Pseudomonadati</taxon>
        <taxon>Thermodesulfobacteriota</taxon>
        <taxon>Desulfovibrionia</taxon>
        <taxon>Desulfovibrionales</taxon>
        <taxon>Desulfovibrionaceae</taxon>
        <taxon>Oceanidesulfovibrio</taxon>
    </lineage>
</organism>
<comment type="cofactor">
    <cofactor evidence="6">
        <name>Zn(2+)</name>
        <dbReference type="ChEBI" id="CHEBI:29105"/>
    </cofactor>
    <text evidence="6">Binds 1 zinc ion per subunit.</text>
</comment>
<dbReference type="GO" id="GO:0051603">
    <property type="term" value="P:proteolysis involved in protein catabolic process"/>
    <property type="evidence" value="ECO:0007669"/>
    <property type="project" value="TreeGrafter"/>
</dbReference>
<reference evidence="9 10" key="1">
    <citation type="submission" date="2018-06" db="EMBL/GenBank/DDBJ databases">
        <title>Complete genome of Desulfovibrio marinus P48SEP.</title>
        <authorList>
            <person name="Crispim J.S."/>
            <person name="Vidigal P.M.P."/>
            <person name="Silva L.C.F."/>
            <person name="Araujo L.C."/>
            <person name="Laguardia C.N."/>
            <person name="Dias R.S."/>
            <person name="Sousa M.P."/>
            <person name="Paula S.O."/>
            <person name="Silva C."/>
        </authorList>
    </citation>
    <scope>NUCLEOTIDE SEQUENCE [LARGE SCALE GENOMIC DNA]</scope>
    <source>
        <strain evidence="9 10">P48SEP</strain>
    </source>
</reference>
<keyword evidence="7" id="KW-0732">Signal</keyword>
<evidence type="ECO:0000256" key="1">
    <source>
        <dbReference type="ARBA" id="ARBA00022670"/>
    </source>
</evidence>
<keyword evidence="5 6" id="KW-0482">Metalloprotease</keyword>
<sequence length="301" mass="32132">MKRIAILLALSVLLLAGCKDTDVLGSMVGSVASVAGVPGSEYAGSVSRSAVAVAKSAEDFTPQQEYYIGRAVGAVLLEKYRVYPDEQTNSYVNLVGQSLALYSDQPRTYGGYRFLILDSNEINAFAAPGGLIFVTRGMLRCCPDEDALAAVLAHEISHVTEKHALRSIKTSRITEAFGVIGSEAAGHFAPAEVSTLTDLLGESVGDIMQTMVVNGYSRAYEREADAGAVRILTKVGYSPDGLTRMLRIMDQRLTPGGSDFAATHPDPQDRIADVAPLMSKTVVPVAPEARKARFELAMQGI</sequence>
<protein>
    <submittedName>
        <fullName evidence="9">Peptidase M48</fullName>
    </submittedName>
</protein>
<dbReference type="Proteomes" id="UP000434052">
    <property type="component" value="Unassembled WGS sequence"/>
</dbReference>
<dbReference type="Pfam" id="PF01435">
    <property type="entry name" value="Peptidase_M48"/>
    <property type="match status" value="1"/>
</dbReference>
<dbReference type="AlphaFoldDB" id="A0A6P1ZME1"/>
<comment type="caution">
    <text evidence="9">The sequence shown here is derived from an EMBL/GenBank/DDBJ whole genome shotgun (WGS) entry which is preliminary data.</text>
</comment>